<dbReference type="Proteomes" id="UP001358586">
    <property type="component" value="Chromosome 13"/>
</dbReference>
<dbReference type="InterPro" id="IPR053151">
    <property type="entry name" value="RNase_H-like"/>
</dbReference>
<dbReference type="InterPro" id="IPR002156">
    <property type="entry name" value="RNaseH_domain"/>
</dbReference>
<reference evidence="2 3" key="1">
    <citation type="submission" date="2023-03" db="EMBL/GenBank/DDBJ databases">
        <title>WGS of Gossypium arboreum.</title>
        <authorList>
            <person name="Yu D."/>
        </authorList>
    </citation>
    <scope>NUCLEOTIDE SEQUENCE [LARGE SCALE GENOMIC DNA]</scope>
    <source>
        <tissue evidence="2">Leaf</tissue>
    </source>
</reference>
<comment type="caution">
    <text evidence="2">The sequence shown here is derived from an EMBL/GenBank/DDBJ whole genome shotgun (WGS) entry which is preliminary data.</text>
</comment>
<evidence type="ECO:0000313" key="3">
    <source>
        <dbReference type="Proteomes" id="UP001358586"/>
    </source>
</evidence>
<keyword evidence="3" id="KW-1185">Reference proteome</keyword>
<evidence type="ECO:0000313" key="2">
    <source>
        <dbReference type="EMBL" id="KAK5771539.1"/>
    </source>
</evidence>
<dbReference type="Gene3D" id="3.30.420.10">
    <property type="entry name" value="Ribonuclease H-like superfamily/Ribonuclease H"/>
    <property type="match status" value="1"/>
</dbReference>
<name>A0ABR0ME51_GOSAR</name>
<dbReference type="EMBL" id="JARKNE010000013">
    <property type="protein sequence ID" value="KAK5771539.1"/>
    <property type="molecule type" value="Genomic_DNA"/>
</dbReference>
<protein>
    <recommendedName>
        <fullName evidence="1">RNase H type-1 domain-containing protein</fullName>
    </recommendedName>
</protein>
<dbReference type="InterPro" id="IPR044730">
    <property type="entry name" value="RNase_H-like_dom_plant"/>
</dbReference>
<dbReference type="InterPro" id="IPR036397">
    <property type="entry name" value="RNaseH_sf"/>
</dbReference>
<gene>
    <name evidence="2" type="ORF">PVK06_047756</name>
</gene>
<dbReference type="SUPFAM" id="SSF53098">
    <property type="entry name" value="Ribonuclease H-like"/>
    <property type="match status" value="1"/>
</dbReference>
<sequence length="195" mass="22575">MRDALGCSVCECSVKSTLHILRECQTARQRLYNMVLFNEKYFDPLQIILSTFMLVKYSFGNNPNGSFLGIKPRLVAHWQKPRVGWVKQNVDRAMRLSNNHVPATGVFRDSEARWILGFEQNIDYCSTLHSKLWAVFDGISIVVEYGMDNLIIVSDNKQLVNMLTRETNEAINFALARRILLMLKRLDKVDIKHMH</sequence>
<dbReference type="CDD" id="cd06222">
    <property type="entry name" value="RNase_H_like"/>
    <property type="match status" value="1"/>
</dbReference>
<dbReference type="InterPro" id="IPR012337">
    <property type="entry name" value="RNaseH-like_sf"/>
</dbReference>
<feature type="domain" description="RNase H type-1" evidence="1">
    <location>
        <begin position="94"/>
        <end position="194"/>
    </location>
</feature>
<proteinExistence type="predicted"/>
<accession>A0ABR0ME51</accession>
<dbReference type="Pfam" id="PF13456">
    <property type="entry name" value="RVT_3"/>
    <property type="match status" value="1"/>
</dbReference>
<organism evidence="2 3">
    <name type="scientific">Gossypium arboreum</name>
    <name type="common">Tree cotton</name>
    <name type="synonym">Gossypium nanking</name>
    <dbReference type="NCBI Taxonomy" id="29729"/>
    <lineage>
        <taxon>Eukaryota</taxon>
        <taxon>Viridiplantae</taxon>
        <taxon>Streptophyta</taxon>
        <taxon>Embryophyta</taxon>
        <taxon>Tracheophyta</taxon>
        <taxon>Spermatophyta</taxon>
        <taxon>Magnoliopsida</taxon>
        <taxon>eudicotyledons</taxon>
        <taxon>Gunneridae</taxon>
        <taxon>Pentapetalae</taxon>
        <taxon>rosids</taxon>
        <taxon>malvids</taxon>
        <taxon>Malvales</taxon>
        <taxon>Malvaceae</taxon>
        <taxon>Malvoideae</taxon>
        <taxon>Gossypium</taxon>
    </lineage>
</organism>
<dbReference type="PANTHER" id="PTHR47723">
    <property type="entry name" value="OS05G0353850 PROTEIN"/>
    <property type="match status" value="1"/>
</dbReference>
<evidence type="ECO:0000259" key="1">
    <source>
        <dbReference type="Pfam" id="PF13456"/>
    </source>
</evidence>
<dbReference type="PANTHER" id="PTHR47723:SF19">
    <property type="entry name" value="POLYNUCLEOTIDYL TRANSFERASE, RIBONUCLEASE H-LIKE SUPERFAMILY PROTEIN"/>
    <property type="match status" value="1"/>
</dbReference>